<evidence type="ECO:0000313" key="6">
    <source>
        <dbReference type="Proteomes" id="UP000226079"/>
    </source>
</evidence>
<dbReference type="InterPro" id="IPR001845">
    <property type="entry name" value="HTH_ArsR_DNA-bd_dom"/>
</dbReference>
<evidence type="ECO:0000259" key="4">
    <source>
        <dbReference type="PROSITE" id="PS50987"/>
    </source>
</evidence>
<keyword evidence="2" id="KW-0238">DNA-binding</keyword>
<dbReference type="InterPro" id="IPR036388">
    <property type="entry name" value="WH-like_DNA-bd_sf"/>
</dbReference>
<dbReference type="PROSITE" id="PS50987">
    <property type="entry name" value="HTH_ARSR_2"/>
    <property type="match status" value="1"/>
</dbReference>
<dbReference type="InterPro" id="IPR011991">
    <property type="entry name" value="ArsR-like_HTH"/>
</dbReference>
<organism evidence="5 6">
    <name type="scientific">Propionicimonas paludicola</name>
    <dbReference type="NCBI Taxonomy" id="185243"/>
    <lineage>
        <taxon>Bacteria</taxon>
        <taxon>Bacillati</taxon>
        <taxon>Actinomycetota</taxon>
        <taxon>Actinomycetes</taxon>
        <taxon>Propionibacteriales</taxon>
        <taxon>Nocardioidaceae</taxon>
        <taxon>Propionicimonas</taxon>
    </lineage>
</organism>
<evidence type="ECO:0000256" key="2">
    <source>
        <dbReference type="ARBA" id="ARBA00023125"/>
    </source>
</evidence>
<dbReference type="RefSeq" id="WP_098461195.1">
    <property type="nucleotide sequence ID" value="NZ_PDJC01000001.1"/>
</dbReference>
<dbReference type="GO" id="GO:0003677">
    <property type="term" value="F:DNA binding"/>
    <property type="evidence" value="ECO:0007669"/>
    <property type="project" value="UniProtKB-KW"/>
</dbReference>
<keyword evidence="3" id="KW-0804">Transcription</keyword>
<dbReference type="PANTHER" id="PTHR43132">
    <property type="entry name" value="ARSENICAL RESISTANCE OPERON REPRESSOR ARSR-RELATED"/>
    <property type="match status" value="1"/>
</dbReference>
<dbReference type="EMBL" id="PDJC01000001">
    <property type="protein sequence ID" value="PFG17793.1"/>
    <property type="molecule type" value="Genomic_DNA"/>
</dbReference>
<proteinExistence type="predicted"/>
<evidence type="ECO:0000313" key="5">
    <source>
        <dbReference type="EMBL" id="PFG17793.1"/>
    </source>
</evidence>
<comment type="caution">
    <text evidence="5">The sequence shown here is derived from an EMBL/GenBank/DDBJ whole genome shotgun (WGS) entry which is preliminary data.</text>
</comment>
<keyword evidence="6" id="KW-1185">Reference proteome</keyword>
<dbReference type="InterPro" id="IPR051011">
    <property type="entry name" value="Metal_resp_trans_reg"/>
</dbReference>
<reference evidence="5 6" key="1">
    <citation type="submission" date="2017-10" db="EMBL/GenBank/DDBJ databases">
        <title>Sequencing the genomes of 1000 actinobacteria strains.</title>
        <authorList>
            <person name="Klenk H.-P."/>
        </authorList>
    </citation>
    <scope>NUCLEOTIDE SEQUENCE [LARGE SCALE GENOMIC DNA]</scope>
    <source>
        <strain evidence="5 6">DSM 15597</strain>
    </source>
</reference>
<dbReference type="Proteomes" id="UP000226079">
    <property type="component" value="Unassembled WGS sequence"/>
</dbReference>
<dbReference type="OrthoDB" id="194599at2"/>
<evidence type="ECO:0000256" key="3">
    <source>
        <dbReference type="ARBA" id="ARBA00023163"/>
    </source>
</evidence>
<accession>A0A2A9CTM2</accession>
<feature type="domain" description="HTH arsR-type" evidence="4">
    <location>
        <begin position="4"/>
        <end position="106"/>
    </location>
</feature>
<dbReference type="Pfam" id="PF12840">
    <property type="entry name" value="HTH_20"/>
    <property type="match status" value="1"/>
</dbReference>
<dbReference type="CDD" id="cd00090">
    <property type="entry name" value="HTH_ARSR"/>
    <property type="match status" value="1"/>
</dbReference>
<dbReference type="SUPFAM" id="SSF46785">
    <property type="entry name" value="Winged helix' DNA-binding domain"/>
    <property type="match status" value="1"/>
</dbReference>
<dbReference type="AlphaFoldDB" id="A0A2A9CTM2"/>
<sequence>MKPSEAPLYEIKANLFRALAHPVRIRVLELLVAAGNQPGSDGEVSVTELLTDLGGSPSHLSGHLGVLRQYGVVSSRRVGSRVLYRTAHPAVVDLLASARRFLIDTLAASGDHLSAATALPPLGERR</sequence>
<evidence type="ECO:0000256" key="1">
    <source>
        <dbReference type="ARBA" id="ARBA00023015"/>
    </source>
</evidence>
<keyword evidence="1" id="KW-0805">Transcription regulation</keyword>
<protein>
    <submittedName>
        <fullName evidence="5">ArsR family transcriptional regulator</fullName>
    </submittedName>
</protein>
<dbReference type="InterPro" id="IPR036390">
    <property type="entry name" value="WH_DNA-bd_sf"/>
</dbReference>
<name>A0A2A9CTM2_9ACTN</name>
<dbReference type="SMART" id="SM00418">
    <property type="entry name" value="HTH_ARSR"/>
    <property type="match status" value="1"/>
</dbReference>
<dbReference type="GO" id="GO:0003700">
    <property type="term" value="F:DNA-binding transcription factor activity"/>
    <property type="evidence" value="ECO:0007669"/>
    <property type="project" value="InterPro"/>
</dbReference>
<gene>
    <name evidence="5" type="ORF">ATK74_2369</name>
</gene>
<dbReference type="Gene3D" id="1.10.10.10">
    <property type="entry name" value="Winged helix-like DNA-binding domain superfamily/Winged helix DNA-binding domain"/>
    <property type="match status" value="1"/>
</dbReference>
<dbReference type="PANTHER" id="PTHR43132:SF2">
    <property type="entry name" value="ARSENICAL RESISTANCE OPERON REPRESSOR ARSR-RELATED"/>
    <property type="match status" value="1"/>
</dbReference>
<dbReference type="NCBIfam" id="NF033788">
    <property type="entry name" value="HTH_metalloreg"/>
    <property type="match status" value="1"/>
</dbReference>